<proteinExistence type="predicted"/>
<evidence type="ECO:0008006" key="3">
    <source>
        <dbReference type="Google" id="ProtNLM"/>
    </source>
</evidence>
<dbReference type="EMBL" id="JAACJL010000031">
    <property type="protein sequence ID" value="KAF4616684.1"/>
    <property type="molecule type" value="Genomic_DNA"/>
</dbReference>
<organism evidence="1 2">
    <name type="scientific">Agrocybe pediades</name>
    <dbReference type="NCBI Taxonomy" id="84607"/>
    <lineage>
        <taxon>Eukaryota</taxon>
        <taxon>Fungi</taxon>
        <taxon>Dikarya</taxon>
        <taxon>Basidiomycota</taxon>
        <taxon>Agaricomycotina</taxon>
        <taxon>Agaricomycetes</taxon>
        <taxon>Agaricomycetidae</taxon>
        <taxon>Agaricales</taxon>
        <taxon>Agaricineae</taxon>
        <taxon>Strophariaceae</taxon>
        <taxon>Agrocybe</taxon>
    </lineage>
</organism>
<evidence type="ECO:0000313" key="2">
    <source>
        <dbReference type="Proteomes" id="UP000521872"/>
    </source>
</evidence>
<name>A0A8H4QSS9_9AGAR</name>
<dbReference type="AlphaFoldDB" id="A0A8H4QSS9"/>
<comment type="caution">
    <text evidence="1">The sequence shown here is derived from an EMBL/GenBank/DDBJ whole genome shotgun (WGS) entry which is preliminary data.</text>
</comment>
<sequence length="456" mass="52949">MEKHTTPFQHRKSYSRSRRPYFKKIGNSRASRAPKNLPVELHEHIVNMLEGKTEALKQCSLTCRLYRHFAQKLLFKSIAFDLEPYPNTRVLTLVEFLDILRASPQIAGHVQKLFIYHLDANITPLRDQEATTQVLQALPSVVNLHLRGRNRYCRTWFPMHHAMKDRYENLRSLTLHNMWPVHWDLFDHLRRLEMLDMMDVFFYYCNPKAQVAQPAPYRIKHMNLERVRVFVETIFPSFVSRGIGIGGLESLSIDMSPITWQALPLPHFHAAKSLIRSSAGSLKSLKVSGSLCGMYSVNVHLVPQSRKLTCKSGFIVSLVHLPNAGPLFDVSEMPLLQEWFLSEKDHENGLSKLARNPFSLDWISRHLETIPAGRKLKKITLHLAIHGALVTDDRLDIESFKYFEKLVVDAVLCRTEFFSIKFLPYLLEESLIQEQMRKHLPTLHALNLLHFYDFYG</sequence>
<reference evidence="1 2" key="1">
    <citation type="submission" date="2019-12" db="EMBL/GenBank/DDBJ databases">
        <authorList>
            <person name="Floudas D."/>
            <person name="Bentzer J."/>
            <person name="Ahren D."/>
            <person name="Johansson T."/>
            <person name="Persson P."/>
            <person name="Tunlid A."/>
        </authorList>
    </citation>
    <scope>NUCLEOTIDE SEQUENCE [LARGE SCALE GENOMIC DNA]</scope>
    <source>
        <strain evidence="1 2">CBS 102.39</strain>
    </source>
</reference>
<evidence type="ECO:0000313" key="1">
    <source>
        <dbReference type="EMBL" id="KAF4616684.1"/>
    </source>
</evidence>
<accession>A0A8H4QSS9</accession>
<dbReference type="Proteomes" id="UP000521872">
    <property type="component" value="Unassembled WGS sequence"/>
</dbReference>
<gene>
    <name evidence="1" type="ORF">D9613_008811</name>
</gene>
<keyword evidence="2" id="KW-1185">Reference proteome</keyword>
<protein>
    <recommendedName>
        <fullName evidence="3">F-box domain-containing protein</fullName>
    </recommendedName>
</protein>